<dbReference type="PANTHER" id="PTHR43861">
    <property type="entry name" value="TRANS-ACONITATE 2-METHYLTRANSFERASE-RELATED"/>
    <property type="match status" value="1"/>
</dbReference>
<organism evidence="2 3">
    <name type="scientific">Cedecea davisae</name>
    <dbReference type="NCBI Taxonomy" id="158484"/>
    <lineage>
        <taxon>Bacteria</taxon>
        <taxon>Pseudomonadati</taxon>
        <taxon>Pseudomonadota</taxon>
        <taxon>Gammaproteobacteria</taxon>
        <taxon>Enterobacterales</taxon>
        <taxon>Enterobacteriaceae</taxon>
        <taxon>Cedecea</taxon>
    </lineage>
</organism>
<dbReference type="EMBL" id="JAGRYU010000004">
    <property type="protein sequence ID" value="MBU4680837.1"/>
    <property type="molecule type" value="Genomic_DNA"/>
</dbReference>
<keyword evidence="2" id="KW-0808">Transferase</keyword>
<evidence type="ECO:0000313" key="2">
    <source>
        <dbReference type="EMBL" id="MBU4680837.1"/>
    </source>
</evidence>
<dbReference type="Pfam" id="PF08242">
    <property type="entry name" value="Methyltransf_12"/>
    <property type="match status" value="1"/>
</dbReference>
<protein>
    <submittedName>
        <fullName evidence="2">Class I SAM-dependent methyltransferase</fullName>
    </submittedName>
</protein>
<evidence type="ECO:0000313" key="3">
    <source>
        <dbReference type="Proteomes" id="UP000686327"/>
    </source>
</evidence>
<dbReference type="RefSeq" id="WP_216374462.1">
    <property type="nucleotide sequence ID" value="NZ_JAGRYT010000022.1"/>
</dbReference>
<reference evidence="3" key="2">
    <citation type="submission" date="2023-07" db="EMBL/GenBank/DDBJ databases">
        <title>Cedecea davisae an AmpC producer and its therapeutic implications.</title>
        <authorList>
            <person name="Notter J."/>
        </authorList>
    </citation>
    <scope>NUCLEOTIDE SEQUENCE [LARGE SCALE GENOMIC DNA]</scope>
    <source>
        <strain evidence="3">1</strain>
    </source>
</reference>
<dbReference type="InterPro" id="IPR013217">
    <property type="entry name" value="Methyltransf_12"/>
</dbReference>
<name>A0ABS6DCB0_9ENTR</name>
<accession>A0ABS6DCB0</accession>
<feature type="domain" description="Methyltransferase type 12" evidence="1">
    <location>
        <begin position="41"/>
        <end position="131"/>
    </location>
</feature>
<sequence length="237" mass="26976">MAYSSITFLDKNPIKRFLQNKRLSVALSVMDKNDKNPSICDFGSGNGELLKRVNLASSRLTCYEPSPELIAEAKENLTSMTNVDFTQHVDSIPELSQDYVFCLEVFEHLPEKETIDALKNISRILKKNGTLIIGVPVEIGAPAIYKGLFRLTRRRKTFDTSLRNIISASLFSPPKIRPKGEIAEGFNFHFEHMGFDHRKLKSTLADHFNIKRVFYSPFNAVSLLMPEIYFEVEKKGL</sequence>
<evidence type="ECO:0000259" key="1">
    <source>
        <dbReference type="Pfam" id="PF08242"/>
    </source>
</evidence>
<reference evidence="2 3" key="1">
    <citation type="submission" date="2021-04" db="EMBL/GenBank/DDBJ databases">
        <authorList>
            <person name="Seiffert S.N."/>
        </authorList>
    </citation>
    <scope>NUCLEOTIDE SEQUENCE [LARGE SCALE GENOMIC DNA]</scope>
    <source>
        <strain evidence="2 3">1</strain>
    </source>
</reference>
<keyword evidence="2" id="KW-0489">Methyltransferase</keyword>
<keyword evidence="3" id="KW-1185">Reference proteome</keyword>
<comment type="caution">
    <text evidence="2">The sequence shown here is derived from an EMBL/GenBank/DDBJ whole genome shotgun (WGS) entry which is preliminary data.</text>
</comment>
<proteinExistence type="predicted"/>
<dbReference type="Proteomes" id="UP000686327">
    <property type="component" value="Unassembled WGS sequence"/>
</dbReference>
<gene>
    <name evidence="2" type="ORF">KC222_02265</name>
</gene>
<dbReference type="GO" id="GO:0032259">
    <property type="term" value="P:methylation"/>
    <property type="evidence" value="ECO:0007669"/>
    <property type="project" value="UniProtKB-KW"/>
</dbReference>
<dbReference type="GO" id="GO:0008168">
    <property type="term" value="F:methyltransferase activity"/>
    <property type="evidence" value="ECO:0007669"/>
    <property type="project" value="UniProtKB-KW"/>
</dbReference>